<protein>
    <submittedName>
        <fullName evidence="5">N-acetylmuramoyl-L-alanine amidase family protein</fullName>
    </submittedName>
</protein>
<dbReference type="SUPFAM" id="SSF55383">
    <property type="entry name" value="Copper amine oxidase, domain N"/>
    <property type="match status" value="1"/>
</dbReference>
<evidence type="ECO:0000256" key="1">
    <source>
        <dbReference type="ARBA" id="ARBA00022801"/>
    </source>
</evidence>
<keyword evidence="3" id="KW-0732">Signal</keyword>
<dbReference type="AlphaFoldDB" id="A0A9D1Z590"/>
<dbReference type="GO" id="GO:0008745">
    <property type="term" value="F:N-acetylmuramoyl-L-alanine amidase activity"/>
    <property type="evidence" value="ECO:0007669"/>
    <property type="project" value="InterPro"/>
</dbReference>
<evidence type="ECO:0000313" key="6">
    <source>
        <dbReference type="Proteomes" id="UP000886824"/>
    </source>
</evidence>
<dbReference type="InterPro" id="IPR050695">
    <property type="entry name" value="N-acetylmuramoyl_amidase_3"/>
</dbReference>
<accession>A0A9D1Z590</accession>
<dbReference type="EMBL" id="DXCX01000057">
    <property type="protein sequence ID" value="HIY73465.1"/>
    <property type="molecule type" value="Genomic_DNA"/>
</dbReference>
<organism evidence="5 6">
    <name type="scientific">Candidatus Intestinimonas merdavium</name>
    <dbReference type="NCBI Taxonomy" id="2838622"/>
    <lineage>
        <taxon>Bacteria</taxon>
        <taxon>Bacillati</taxon>
        <taxon>Bacillota</taxon>
        <taxon>Clostridia</taxon>
        <taxon>Eubacteriales</taxon>
        <taxon>Intestinimonas</taxon>
    </lineage>
</organism>
<dbReference type="Pfam" id="PF07833">
    <property type="entry name" value="Cu_amine_oxidN1"/>
    <property type="match status" value="1"/>
</dbReference>
<dbReference type="GO" id="GO:0009253">
    <property type="term" value="P:peptidoglycan catabolic process"/>
    <property type="evidence" value="ECO:0007669"/>
    <property type="project" value="InterPro"/>
</dbReference>
<dbReference type="InterPro" id="IPR036582">
    <property type="entry name" value="Mao_N_sf"/>
</dbReference>
<feature type="compositionally biased region" description="Low complexity" evidence="2">
    <location>
        <begin position="185"/>
        <end position="198"/>
    </location>
</feature>
<proteinExistence type="predicted"/>
<dbReference type="GO" id="GO:0030288">
    <property type="term" value="C:outer membrane-bounded periplasmic space"/>
    <property type="evidence" value="ECO:0007669"/>
    <property type="project" value="TreeGrafter"/>
</dbReference>
<dbReference type="Gene3D" id="3.30.457.10">
    <property type="entry name" value="Copper amine oxidase-like, N-terminal domain"/>
    <property type="match status" value="1"/>
</dbReference>
<evidence type="ECO:0000256" key="3">
    <source>
        <dbReference type="SAM" id="SignalP"/>
    </source>
</evidence>
<dbReference type="CDD" id="cd02696">
    <property type="entry name" value="MurNAc-LAA"/>
    <property type="match status" value="1"/>
</dbReference>
<sequence length="506" mass="54405">MRKKLTHLLTVLAVLYALTLTVLAAGPNGTLSVQLYSWTQHTHTPASAEVVKLTLNGTPLTGDVPAMIRDGRTLVPVRLVGEALQAQVLWVQQTGQVILTKGEDVIVLTLDSATAIVNGVSTPLPDGVPAQVVTYGGADRTMIPLRFVSEALGAQVDWEQDTYTAHLTAVLAEEVPETPDPSPEAPDQTPETPTQEPETPSEDFSEITGMRWSAGILTITTEQAPDCRVTDLGDRVAIDFLNTVLSEDFTGCTVDDPYLFDVRYAQHGSDFYPGSDHTVRIVLDLAVGATAAGNLTISTGLTGVSVTTHAAPVPPSVSIDPQDYTIVIDPGHGGDRPGACYEDIMEKDIDLSVSLKLATLLWSKGFRVIMTRSTDVEIGLYERADLANAAGADLFISIHSNAAENRPDYQGIYTYYHPTSSQGARLAQAVQTPLCQVTGAIDRGIRDADFVVLRETDMPAVLVEMGFMTSHEELMRLMDGGYQQQLAQGITQGILDYLAAQALWAA</sequence>
<reference evidence="5" key="1">
    <citation type="journal article" date="2021" name="PeerJ">
        <title>Extensive microbial diversity within the chicken gut microbiome revealed by metagenomics and culture.</title>
        <authorList>
            <person name="Gilroy R."/>
            <person name="Ravi A."/>
            <person name="Getino M."/>
            <person name="Pursley I."/>
            <person name="Horton D.L."/>
            <person name="Alikhan N.F."/>
            <person name="Baker D."/>
            <person name="Gharbi K."/>
            <person name="Hall N."/>
            <person name="Watson M."/>
            <person name="Adriaenssens E.M."/>
            <person name="Foster-Nyarko E."/>
            <person name="Jarju S."/>
            <person name="Secka A."/>
            <person name="Antonio M."/>
            <person name="Oren A."/>
            <person name="Chaudhuri R.R."/>
            <person name="La Ragione R."/>
            <person name="Hildebrand F."/>
            <person name="Pallen M.J."/>
        </authorList>
    </citation>
    <scope>NUCLEOTIDE SEQUENCE</scope>
    <source>
        <strain evidence="5">CHK33-7979</strain>
    </source>
</reference>
<dbReference type="InterPro" id="IPR012854">
    <property type="entry name" value="Cu_amine_oxidase-like_N"/>
</dbReference>
<dbReference type="Gene3D" id="3.40.630.40">
    <property type="entry name" value="Zn-dependent exopeptidases"/>
    <property type="match status" value="1"/>
</dbReference>
<dbReference type="PANTHER" id="PTHR30404">
    <property type="entry name" value="N-ACETYLMURAMOYL-L-ALANINE AMIDASE"/>
    <property type="match status" value="1"/>
</dbReference>
<dbReference type="InterPro" id="IPR002508">
    <property type="entry name" value="MurNAc-LAA_cat"/>
</dbReference>
<dbReference type="Proteomes" id="UP000886824">
    <property type="component" value="Unassembled WGS sequence"/>
</dbReference>
<dbReference type="Gene3D" id="2.60.40.3500">
    <property type="match status" value="1"/>
</dbReference>
<dbReference type="SMART" id="SM00646">
    <property type="entry name" value="Ami_3"/>
    <property type="match status" value="1"/>
</dbReference>
<feature type="signal peptide" evidence="3">
    <location>
        <begin position="1"/>
        <end position="24"/>
    </location>
</feature>
<evidence type="ECO:0000259" key="4">
    <source>
        <dbReference type="SMART" id="SM00646"/>
    </source>
</evidence>
<dbReference type="SUPFAM" id="SSF53187">
    <property type="entry name" value="Zn-dependent exopeptidases"/>
    <property type="match status" value="1"/>
</dbReference>
<feature type="region of interest" description="Disordered" evidence="2">
    <location>
        <begin position="174"/>
        <end position="206"/>
    </location>
</feature>
<reference evidence="5" key="2">
    <citation type="submission" date="2021-04" db="EMBL/GenBank/DDBJ databases">
        <authorList>
            <person name="Gilroy R."/>
        </authorList>
    </citation>
    <scope>NUCLEOTIDE SEQUENCE</scope>
    <source>
        <strain evidence="5">CHK33-7979</strain>
    </source>
</reference>
<keyword evidence="1" id="KW-0378">Hydrolase</keyword>
<feature type="domain" description="MurNAc-LAA" evidence="4">
    <location>
        <begin position="384"/>
        <end position="495"/>
    </location>
</feature>
<name>A0A9D1Z590_9FIRM</name>
<dbReference type="Pfam" id="PF01520">
    <property type="entry name" value="Amidase_3"/>
    <property type="match status" value="1"/>
</dbReference>
<dbReference type="PANTHER" id="PTHR30404:SF0">
    <property type="entry name" value="N-ACETYLMURAMOYL-L-ALANINE AMIDASE AMIC"/>
    <property type="match status" value="1"/>
</dbReference>
<feature type="chain" id="PRO_5039337401" evidence="3">
    <location>
        <begin position="25"/>
        <end position="506"/>
    </location>
</feature>
<gene>
    <name evidence="5" type="ORF">H9826_05770</name>
</gene>
<comment type="caution">
    <text evidence="5">The sequence shown here is derived from an EMBL/GenBank/DDBJ whole genome shotgun (WGS) entry which is preliminary data.</text>
</comment>
<evidence type="ECO:0000256" key="2">
    <source>
        <dbReference type="SAM" id="MobiDB-lite"/>
    </source>
</evidence>
<evidence type="ECO:0000313" key="5">
    <source>
        <dbReference type="EMBL" id="HIY73465.1"/>
    </source>
</evidence>